<evidence type="ECO:0000313" key="3">
    <source>
        <dbReference type="Proteomes" id="UP000612585"/>
    </source>
</evidence>
<evidence type="ECO:0000256" key="1">
    <source>
        <dbReference type="SAM" id="MobiDB-lite"/>
    </source>
</evidence>
<proteinExistence type="predicted"/>
<protein>
    <submittedName>
        <fullName evidence="2">Uncharacterized protein</fullName>
    </submittedName>
</protein>
<feature type="region of interest" description="Disordered" evidence="1">
    <location>
        <begin position="24"/>
        <end position="43"/>
    </location>
</feature>
<accession>A0A8J3ZKY2</accession>
<reference evidence="2" key="1">
    <citation type="submission" date="2021-01" db="EMBL/GenBank/DDBJ databases">
        <title>Whole genome shotgun sequence of Virgisporangium aurantiacum NBRC 16421.</title>
        <authorList>
            <person name="Komaki H."/>
            <person name="Tamura T."/>
        </authorList>
    </citation>
    <scope>NUCLEOTIDE SEQUENCE</scope>
    <source>
        <strain evidence="2">NBRC 16421</strain>
    </source>
</reference>
<keyword evidence="3" id="KW-1185">Reference proteome</keyword>
<evidence type="ECO:0000313" key="2">
    <source>
        <dbReference type="EMBL" id="GIJ64698.1"/>
    </source>
</evidence>
<dbReference type="Proteomes" id="UP000612585">
    <property type="component" value="Unassembled WGS sequence"/>
</dbReference>
<comment type="caution">
    <text evidence="2">The sequence shown here is derived from an EMBL/GenBank/DDBJ whole genome shotgun (WGS) entry which is preliminary data.</text>
</comment>
<dbReference type="EMBL" id="BOPG01000126">
    <property type="protein sequence ID" value="GIJ64698.1"/>
    <property type="molecule type" value="Genomic_DNA"/>
</dbReference>
<gene>
    <name evidence="2" type="ORF">Vau01_122140</name>
</gene>
<name>A0A8J3ZKY2_9ACTN</name>
<dbReference type="AlphaFoldDB" id="A0A8J3ZKY2"/>
<sequence length="58" mass="6629">MYHERRWTLSRDVAARRDRVNPRAVKRPISPYKSKANTEPQTSTNVSYTIITIDAGGP</sequence>
<organism evidence="2 3">
    <name type="scientific">Virgisporangium aurantiacum</name>
    <dbReference type="NCBI Taxonomy" id="175570"/>
    <lineage>
        <taxon>Bacteria</taxon>
        <taxon>Bacillati</taxon>
        <taxon>Actinomycetota</taxon>
        <taxon>Actinomycetes</taxon>
        <taxon>Micromonosporales</taxon>
        <taxon>Micromonosporaceae</taxon>
        <taxon>Virgisporangium</taxon>
    </lineage>
</organism>